<dbReference type="PANTHER" id="PTHR43986">
    <property type="entry name" value="ELONGATION FACTOR 1-GAMMA"/>
    <property type="match status" value="1"/>
</dbReference>
<dbReference type="Gene3D" id="3.40.30.10">
    <property type="entry name" value="Glutaredoxin"/>
    <property type="match status" value="1"/>
</dbReference>
<dbReference type="InterPro" id="IPR010987">
    <property type="entry name" value="Glutathione-S-Trfase_C-like"/>
</dbReference>
<dbReference type="Pfam" id="PF02798">
    <property type="entry name" value="GST_N"/>
    <property type="match status" value="1"/>
</dbReference>
<evidence type="ECO:0000256" key="5">
    <source>
        <dbReference type="SAM" id="MobiDB-lite"/>
    </source>
</evidence>
<organism evidence="9 10">
    <name type="scientific">Octopus vulgaris</name>
    <name type="common">Common octopus</name>
    <dbReference type="NCBI Taxonomy" id="6645"/>
    <lineage>
        <taxon>Eukaryota</taxon>
        <taxon>Metazoa</taxon>
        <taxon>Spiralia</taxon>
        <taxon>Lophotrochozoa</taxon>
        <taxon>Mollusca</taxon>
        <taxon>Cephalopoda</taxon>
        <taxon>Coleoidea</taxon>
        <taxon>Octopodiformes</taxon>
        <taxon>Octopoda</taxon>
        <taxon>Incirrata</taxon>
        <taxon>Octopodidae</taxon>
        <taxon>Octopus</taxon>
    </lineage>
</organism>
<dbReference type="InterPro" id="IPR036249">
    <property type="entry name" value="Thioredoxin-like_sf"/>
</dbReference>
<dbReference type="InterPro" id="IPR050802">
    <property type="entry name" value="EF-GSTs"/>
</dbReference>
<dbReference type="GO" id="GO:0003746">
    <property type="term" value="F:translation elongation factor activity"/>
    <property type="evidence" value="ECO:0007669"/>
    <property type="project" value="UniProtKB-UniRule"/>
</dbReference>
<keyword evidence="2 4" id="KW-0251">Elongation factor</keyword>
<dbReference type="FunFam" id="3.40.30.10:FF:000233">
    <property type="entry name" value="Elongation factor 1-gamma"/>
    <property type="match status" value="1"/>
</dbReference>
<evidence type="ECO:0000313" key="9">
    <source>
        <dbReference type="EMBL" id="CAI9722075.1"/>
    </source>
</evidence>
<dbReference type="InterPro" id="IPR040079">
    <property type="entry name" value="Glutathione_S-Trfase"/>
</dbReference>
<feature type="region of interest" description="Disordered" evidence="5">
    <location>
        <begin position="225"/>
        <end position="269"/>
    </location>
</feature>
<evidence type="ECO:0000259" key="8">
    <source>
        <dbReference type="PROSITE" id="PS50405"/>
    </source>
</evidence>
<dbReference type="InterPro" id="IPR036282">
    <property type="entry name" value="Glutathione-S-Trfase_C_sf"/>
</dbReference>
<dbReference type="Gene3D" id="3.30.70.1010">
    <property type="entry name" value="Translation elongation factor EF1B, gamma chain, conserved domain"/>
    <property type="match status" value="1"/>
</dbReference>
<dbReference type="EMBL" id="OX597817">
    <property type="protein sequence ID" value="CAI9722075.1"/>
    <property type="molecule type" value="Genomic_DNA"/>
</dbReference>
<dbReference type="Proteomes" id="UP001162480">
    <property type="component" value="Chromosome 4"/>
</dbReference>
<name>A0AA36F345_OCTVU</name>
<dbReference type="PANTHER" id="PTHR43986:SF1">
    <property type="entry name" value="ELONGATION FACTOR 1-GAMMA"/>
    <property type="match status" value="1"/>
</dbReference>
<dbReference type="FunFam" id="1.20.1050.10:FF:000006">
    <property type="entry name" value="Elongation factor 1 gamma"/>
    <property type="match status" value="1"/>
</dbReference>
<dbReference type="Pfam" id="PF00647">
    <property type="entry name" value="EF1G"/>
    <property type="match status" value="1"/>
</dbReference>
<reference evidence="9" key="1">
    <citation type="submission" date="2023-08" db="EMBL/GenBank/DDBJ databases">
        <authorList>
            <person name="Alioto T."/>
            <person name="Alioto T."/>
            <person name="Gomez Garrido J."/>
        </authorList>
    </citation>
    <scope>NUCLEOTIDE SEQUENCE</scope>
</reference>
<evidence type="ECO:0000259" key="7">
    <source>
        <dbReference type="PROSITE" id="PS50404"/>
    </source>
</evidence>
<dbReference type="GO" id="GO:0005634">
    <property type="term" value="C:nucleus"/>
    <property type="evidence" value="ECO:0007669"/>
    <property type="project" value="TreeGrafter"/>
</dbReference>
<dbReference type="SUPFAM" id="SSF89942">
    <property type="entry name" value="eEF1-gamma domain"/>
    <property type="match status" value="1"/>
</dbReference>
<dbReference type="CDD" id="cd03181">
    <property type="entry name" value="GST_C_EF1Bgamma_like"/>
    <property type="match status" value="1"/>
</dbReference>
<dbReference type="InterPro" id="IPR004045">
    <property type="entry name" value="Glutathione_S-Trfase_N"/>
</dbReference>
<evidence type="ECO:0000256" key="1">
    <source>
        <dbReference type="ARBA" id="ARBA00022218"/>
    </source>
</evidence>
<feature type="domain" description="GST C-terminal" evidence="8">
    <location>
        <begin position="88"/>
        <end position="216"/>
    </location>
</feature>
<dbReference type="GO" id="GO:0005737">
    <property type="term" value="C:cytoplasm"/>
    <property type="evidence" value="ECO:0007669"/>
    <property type="project" value="TreeGrafter"/>
</dbReference>
<dbReference type="FunFam" id="3.30.70.1010:FF:000001">
    <property type="entry name" value="Elongation factor 1-gamma 1"/>
    <property type="match status" value="1"/>
</dbReference>
<evidence type="ECO:0000256" key="3">
    <source>
        <dbReference type="ARBA" id="ARBA00022917"/>
    </source>
</evidence>
<feature type="compositionally biased region" description="Basic and acidic residues" evidence="5">
    <location>
        <begin position="225"/>
        <end position="250"/>
    </location>
</feature>
<dbReference type="Pfam" id="PF00043">
    <property type="entry name" value="GST_C"/>
    <property type="match status" value="1"/>
</dbReference>
<evidence type="ECO:0000313" key="10">
    <source>
        <dbReference type="Proteomes" id="UP001162480"/>
    </source>
</evidence>
<protein>
    <recommendedName>
        <fullName evidence="1">Elongation factor 1-gamma</fullName>
    </recommendedName>
</protein>
<dbReference type="PROSITE" id="PS50405">
    <property type="entry name" value="GST_CTER"/>
    <property type="match status" value="1"/>
</dbReference>
<dbReference type="InterPro" id="IPR001662">
    <property type="entry name" value="EF1B_G_C"/>
</dbReference>
<evidence type="ECO:0000259" key="6">
    <source>
        <dbReference type="PROSITE" id="PS50040"/>
    </source>
</evidence>
<dbReference type="SUPFAM" id="SSF47616">
    <property type="entry name" value="GST C-terminal domain-like"/>
    <property type="match status" value="1"/>
</dbReference>
<feature type="domain" description="GST N-terminal" evidence="7">
    <location>
        <begin position="2"/>
        <end position="87"/>
    </location>
</feature>
<dbReference type="SMART" id="SM01183">
    <property type="entry name" value="EF1G"/>
    <property type="match status" value="1"/>
</dbReference>
<feature type="region of interest" description="Disordered" evidence="5">
    <location>
        <begin position="424"/>
        <end position="454"/>
    </location>
</feature>
<dbReference type="AlphaFoldDB" id="A0AA36F345"/>
<evidence type="ECO:0000256" key="2">
    <source>
        <dbReference type="ARBA" id="ARBA00022768"/>
    </source>
</evidence>
<accession>A0AA36F345</accession>
<evidence type="ECO:0000256" key="4">
    <source>
        <dbReference type="PROSITE-ProRule" id="PRU00519"/>
    </source>
</evidence>
<dbReference type="CDD" id="cd03044">
    <property type="entry name" value="GST_N_EF1Bgamma"/>
    <property type="match status" value="1"/>
</dbReference>
<keyword evidence="3 4" id="KW-0648">Protein biosynthesis</keyword>
<dbReference type="PROSITE" id="PS50404">
    <property type="entry name" value="GST_NTER"/>
    <property type="match status" value="1"/>
</dbReference>
<proteinExistence type="predicted"/>
<feature type="domain" description="EF-1-gamma C-terminal" evidence="6">
    <location>
        <begin position="264"/>
        <end position="421"/>
    </location>
</feature>
<sequence length="454" mass="51769">MASGTLYTYPDNFRAYKILIAAKYSGANVTVASSPPAFQFGETNKSNVFLEKFPLGKVPAFESSTGECYFESNAIAHLVGSAQLRGASVEDATRILQWINFADNEILPASCTWVYPCLGIIQFNKQETEKAKEQIKKVLAVLNQHLQTRTFLVGERISQADITVCCNMLQLYKLVLDPEFRKNYINVNRWFTTMINQPQVKSVIGTLTLCTKMAQFDGKKYAEIHGQGKKEKKEKQPKAEKAPPKPKEPKAGSGDEFDPPPVKREDPFAKLDKGTFNMDEFKRSYSNNDTKTVALPFFWDHFDKQHYSIWLSEYKYDSELTYIFMSANLIRGMFQRLEKLNKQCFASVLIFGEDSKNSISGIWIWLGQELVFNLSPDWEVDYDCYSWKKLDPDSPETKTIVDEYLSWEGDFGGKKDKQHFRELPLTHPGSLKQKPERNEGSDGRGEASCVAEKL</sequence>
<keyword evidence="10" id="KW-1185">Reference proteome</keyword>
<dbReference type="SUPFAM" id="SSF52833">
    <property type="entry name" value="Thioredoxin-like"/>
    <property type="match status" value="1"/>
</dbReference>
<dbReference type="Gene3D" id="1.20.1050.10">
    <property type="match status" value="1"/>
</dbReference>
<dbReference type="PROSITE" id="PS50040">
    <property type="entry name" value="EF1G_C"/>
    <property type="match status" value="1"/>
</dbReference>
<dbReference type="InterPro" id="IPR036433">
    <property type="entry name" value="EF1B_G_C_sf"/>
</dbReference>
<gene>
    <name evidence="9" type="ORF">OCTVUL_1B010713</name>
</gene>
<dbReference type="SFLD" id="SFLDS00019">
    <property type="entry name" value="Glutathione_Transferase_(cytos"/>
    <property type="match status" value="1"/>
</dbReference>
<dbReference type="InterPro" id="IPR004046">
    <property type="entry name" value="GST_C"/>
</dbReference>
<feature type="compositionally biased region" description="Basic and acidic residues" evidence="5">
    <location>
        <begin position="433"/>
        <end position="445"/>
    </location>
</feature>